<dbReference type="AlphaFoldDB" id="A0A8X6UYP1"/>
<dbReference type="SUPFAM" id="SSF56672">
    <property type="entry name" value="DNA/RNA polymerases"/>
    <property type="match status" value="1"/>
</dbReference>
<dbReference type="InterPro" id="IPR029526">
    <property type="entry name" value="PGBD"/>
</dbReference>
<feature type="compositionally biased region" description="Basic and acidic residues" evidence="2">
    <location>
        <begin position="1"/>
        <end position="13"/>
    </location>
</feature>
<name>A0A8X6UYP1_TRICX</name>
<dbReference type="InterPro" id="IPR008042">
    <property type="entry name" value="Retrotrans_Pao"/>
</dbReference>
<comment type="caution">
    <text evidence="4">The sequence shown here is derived from an EMBL/GenBank/DDBJ whole genome shotgun (WGS) entry which is preliminary data.</text>
</comment>
<evidence type="ECO:0000259" key="3">
    <source>
        <dbReference type="Pfam" id="PF13843"/>
    </source>
</evidence>
<accession>A0A8X6UYP1</accession>
<reference evidence="4" key="1">
    <citation type="submission" date="2020-08" db="EMBL/GenBank/DDBJ databases">
        <title>Multicomponent nature underlies the extraordinary mechanical properties of spider dragline silk.</title>
        <authorList>
            <person name="Kono N."/>
            <person name="Nakamura H."/>
            <person name="Mori M."/>
            <person name="Yoshida Y."/>
            <person name="Ohtoshi R."/>
            <person name="Malay A.D."/>
            <person name="Moran D.A.P."/>
            <person name="Tomita M."/>
            <person name="Numata K."/>
            <person name="Arakawa K."/>
        </authorList>
    </citation>
    <scope>NUCLEOTIDE SEQUENCE</scope>
</reference>
<dbReference type="GO" id="GO:0071897">
    <property type="term" value="P:DNA biosynthetic process"/>
    <property type="evidence" value="ECO:0007669"/>
    <property type="project" value="UniProtKB-ARBA"/>
</dbReference>
<evidence type="ECO:0000256" key="2">
    <source>
        <dbReference type="SAM" id="MobiDB-lite"/>
    </source>
</evidence>
<organism evidence="4 5">
    <name type="scientific">Trichonephila clavipes</name>
    <name type="common">Golden silk orbweaver</name>
    <name type="synonym">Nephila clavipes</name>
    <dbReference type="NCBI Taxonomy" id="2585209"/>
    <lineage>
        <taxon>Eukaryota</taxon>
        <taxon>Metazoa</taxon>
        <taxon>Ecdysozoa</taxon>
        <taxon>Arthropoda</taxon>
        <taxon>Chelicerata</taxon>
        <taxon>Arachnida</taxon>
        <taxon>Araneae</taxon>
        <taxon>Araneomorphae</taxon>
        <taxon>Entelegynae</taxon>
        <taxon>Araneoidea</taxon>
        <taxon>Nephilidae</taxon>
        <taxon>Trichonephila</taxon>
    </lineage>
</organism>
<evidence type="ECO:0000256" key="1">
    <source>
        <dbReference type="SAM" id="Coils"/>
    </source>
</evidence>
<keyword evidence="1" id="KW-0175">Coiled coil</keyword>
<feature type="region of interest" description="Disordered" evidence="2">
    <location>
        <begin position="1"/>
        <end position="20"/>
    </location>
</feature>
<proteinExistence type="predicted"/>
<feature type="coiled-coil region" evidence="1">
    <location>
        <begin position="607"/>
        <end position="634"/>
    </location>
</feature>
<dbReference type="EMBL" id="BMAU01021062">
    <property type="protein sequence ID" value="GFX88922.1"/>
    <property type="molecule type" value="Genomic_DNA"/>
</dbReference>
<dbReference type="InterPro" id="IPR043502">
    <property type="entry name" value="DNA/RNA_pol_sf"/>
</dbReference>
<evidence type="ECO:0000313" key="4">
    <source>
        <dbReference type="EMBL" id="GFX88922.1"/>
    </source>
</evidence>
<keyword evidence="5" id="KW-1185">Reference proteome</keyword>
<dbReference type="Proteomes" id="UP000887159">
    <property type="component" value="Unassembled WGS sequence"/>
</dbReference>
<evidence type="ECO:0000313" key="5">
    <source>
        <dbReference type="Proteomes" id="UP000887159"/>
    </source>
</evidence>
<protein>
    <submittedName>
        <fullName evidence="4">PiggyBac transposable element-derived protein 4</fullName>
    </submittedName>
</protein>
<dbReference type="Pfam" id="PF13843">
    <property type="entry name" value="DDE_Tnp_1_7"/>
    <property type="match status" value="1"/>
</dbReference>
<sequence length="1202" mass="137314">MHEQQIEDTKELASLDPIQSEDTLIEGLNLNEKDDEENDDLSQARNFYEIDCNNPSAPPPRFTLTNTPEIHLDFDASSGKMQYYEALIDNNLIDLIVHETNHYAEQTIGSSIPRKHSRSKKWEPTSKEEMPVFIALIILQGIVKKPTNEQYWSKRHSISTPFFSKVMSYRRFNLIYRFLHFSDNETFVTETHECPKLSKIWPVLKYLTIRFKEVVTPDRDVTIDESLMLFKGRLGWKQYMPLKRSQFGIKSYMLCESKSGLGMDIVDCLMEDMEKCQERKAVLALQPNPMRLTEKGNLGRNCTNNKSISDLEKLQYLQASVRGDAAKLIRGFAITVDNLKNCWDVLCSRYENKQQLALSQINKLFSIKISRANTSKLLLEIIDICNEVIRNLKTLDLETISLTELIIINFLISKVDACISQRWELSLENNKFPTLEEFRVFIESEARGLNELKFVKPDIKKGNVKPLNSFNKSNVNTTVVKCNQVKSGVKPDVVKGTPIMGPKGTPSALPTKLGHLLSGTINTQYNQNSSLICHTLLNIDHSLKQFWELESVPKDIPSKDEDELCESIFVNSHIRNADGRYILKLPFRDDSSIGDSKEGALKRFYSLERKLHSNNQLKEQYTEFMEEYQNLGHMTPLASDVKSPHYFLPHHGVINDNSSTTKLRVVFDGSFKSTNGNSLNDILLTGKKLVRHFLTLLKFRFFPIAFSADIAKMYRQILISQDDACFQQIFWRKSPEEPLVIFKLNTVTYGTSCAPFLAIRTLKQLSGADSVDSARKIVHELQNLMSAGGFELRQWSCTHPEVLSDLPNTLKTNISSHSFDEESTQKILGLFWDLNEDSFKNILQDLWKAGLDWDDEISPDILNRWNRFQAEISCLKQIKVPRYVQTQNAKHCEIHGFCDASSKAYSAVIYLRVVSDSPHLFLMASKTRVAPVQTISLPKLELCGALLLAELLDIFKKSLNITHDTFLWCDSTITLSWINNPPVKGNQFVQHRVGKIHALTSKESWHRIPGKLNPADWATRGLYPKELKNSEWVAGPKWLHDFHPSSNSFIPFSEKPVLLVPIDQSESLSDSAVLSTGVDYSLSFLDKFSSYVKVVRTVAWIFRFYHNSKSVSKVTGPLYTHELETSIKKVVKLLRNGEYHTELTLLKCNKPLPKSSKLQSLNVFLDSEGILRVSEDVFVSNKLLNLNKSILCSYQKSIILQV</sequence>
<feature type="domain" description="PiggyBac transposable element-derived protein" evidence="3">
    <location>
        <begin position="81"/>
        <end position="318"/>
    </location>
</feature>
<dbReference type="Pfam" id="PF05380">
    <property type="entry name" value="Peptidase_A17"/>
    <property type="match status" value="1"/>
</dbReference>
<gene>
    <name evidence="4" type="primary">PGBD4</name>
    <name evidence="4" type="ORF">TNCV_2576291</name>
</gene>
<dbReference type="PANTHER" id="PTHR47331">
    <property type="entry name" value="PHD-TYPE DOMAIN-CONTAINING PROTEIN"/>
    <property type="match status" value="1"/>
</dbReference>